<keyword evidence="2" id="KW-0732">Signal</keyword>
<dbReference type="RefSeq" id="WP_085886253.1">
    <property type="nucleotide sequence ID" value="NZ_FWFN01000001.1"/>
</dbReference>
<dbReference type="GO" id="GO:0042834">
    <property type="term" value="F:peptidoglycan binding"/>
    <property type="evidence" value="ECO:0007669"/>
    <property type="project" value="InterPro"/>
</dbReference>
<sequence>MKLLHKTYLPFACLALGLLLDPVAGSAQSLRRDDGPAEYPPASYRGSQYVDSEGCIYIRAGVDGSTTWVPRVSRDRKVVCGYQPTQVAGARSAAPGGASADAAPVTITAAQPENTAPAPAPAASAQARAETTATSAAPATQQARAATQSAQVPRTTRPASSGGVRYAARPVTERRPVLPAAITPAPRPQVIRPAPTSGTTACPNLSAVGQKYVRPGPYEISCGPSGYTPPQMQTTSYRRPSGAVVVTPPVQVVTPGQVPPGTRVVPKHVYENRYVAQGANAPQVPEGYQRVFDDGRLNPHRAEQTFDGKARMELIWTNTVPRRLVEVRTGRDVTAQFPHLRPGQTGRVMGPVISTQTRAPAAAPARPAQGQRAAAYRYVQVGSFTEAGNASSTARAFGAYGGRVVNSGRYNVVLLGPFGSEADMAHALSAARRAGFDDAYPRN</sequence>
<feature type="region of interest" description="Disordered" evidence="1">
    <location>
        <begin position="113"/>
        <end position="197"/>
    </location>
</feature>
<feature type="domain" description="SPOR" evidence="3">
    <location>
        <begin position="377"/>
        <end position="439"/>
    </location>
</feature>
<dbReference type="Gene3D" id="3.30.70.1070">
    <property type="entry name" value="Sporulation related repeat"/>
    <property type="match status" value="1"/>
</dbReference>
<dbReference type="OrthoDB" id="7843142at2"/>
<reference evidence="4 5" key="1">
    <citation type="submission" date="2017-03" db="EMBL/GenBank/DDBJ databases">
        <authorList>
            <person name="Afonso C.L."/>
            <person name="Miller P.J."/>
            <person name="Scott M.A."/>
            <person name="Spackman E."/>
            <person name="Goraichik I."/>
            <person name="Dimitrov K.M."/>
            <person name="Suarez D.L."/>
            <person name="Swayne D.E."/>
        </authorList>
    </citation>
    <scope>NUCLEOTIDE SEQUENCE [LARGE SCALE GENOMIC DNA]</scope>
    <source>
        <strain evidence="4 5">CECT 7751</strain>
    </source>
</reference>
<organism evidence="4 5">
    <name type="scientific">Pseudooceanicola marinus</name>
    <dbReference type="NCBI Taxonomy" id="396013"/>
    <lineage>
        <taxon>Bacteria</taxon>
        <taxon>Pseudomonadati</taxon>
        <taxon>Pseudomonadota</taxon>
        <taxon>Alphaproteobacteria</taxon>
        <taxon>Rhodobacterales</taxon>
        <taxon>Paracoccaceae</taxon>
        <taxon>Pseudooceanicola</taxon>
    </lineage>
</organism>
<dbReference type="Pfam" id="PF05036">
    <property type="entry name" value="SPOR"/>
    <property type="match status" value="1"/>
</dbReference>
<feature type="signal peptide" evidence="2">
    <location>
        <begin position="1"/>
        <end position="27"/>
    </location>
</feature>
<keyword evidence="5" id="KW-1185">Reference proteome</keyword>
<dbReference type="AlphaFoldDB" id="A0A1X6Y9N2"/>
<evidence type="ECO:0000256" key="1">
    <source>
        <dbReference type="SAM" id="MobiDB-lite"/>
    </source>
</evidence>
<dbReference type="Proteomes" id="UP000193963">
    <property type="component" value="Unassembled WGS sequence"/>
</dbReference>
<dbReference type="EMBL" id="FWFN01000001">
    <property type="protein sequence ID" value="SLN14113.1"/>
    <property type="molecule type" value="Genomic_DNA"/>
</dbReference>
<feature type="chain" id="PRO_5012530212" evidence="2">
    <location>
        <begin position="28"/>
        <end position="443"/>
    </location>
</feature>
<dbReference type="InterPro" id="IPR007730">
    <property type="entry name" value="SPOR-like_dom"/>
</dbReference>
<name>A0A1X6Y9N2_9RHOB</name>
<gene>
    <name evidence="4" type="ORF">PSM7751_00335</name>
</gene>
<accession>A0A1X6Y9N2</accession>
<evidence type="ECO:0000259" key="3">
    <source>
        <dbReference type="Pfam" id="PF05036"/>
    </source>
</evidence>
<evidence type="ECO:0000313" key="4">
    <source>
        <dbReference type="EMBL" id="SLN14113.1"/>
    </source>
</evidence>
<feature type="compositionally biased region" description="Low complexity" evidence="1">
    <location>
        <begin position="113"/>
        <end position="151"/>
    </location>
</feature>
<evidence type="ECO:0000313" key="5">
    <source>
        <dbReference type="Proteomes" id="UP000193963"/>
    </source>
</evidence>
<protein>
    <submittedName>
        <fullName evidence="4">Sporulation related domain protein</fullName>
    </submittedName>
</protein>
<dbReference type="SUPFAM" id="SSF110997">
    <property type="entry name" value="Sporulation related repeat"/>
    <property type="match status" value="1"/>
</dbReference>
<dbReference type="InterPro" id="IPR036680">
    <property type="entry name" value="SPOR-like_sf"/>
</dbReference>
<evidence type="ECO:0000256" key="2">
    <source>
        <dbReference type="SAM" id="SignalP"/>
    </source>
</evidence>
<proteinExistence type="predicted"/>